<evidence type="ECO:0000259" key="1">
    <source>
        <dbReference type="Pfam" id="PF13304"/>
    </source>
</evidence>
<feature type="domain" description="ATPase AAA-type core" evidence="1">
    <location>
        <begin position="35"/>
        <end position="375"/>
    </location>
</feature>
<dbReference type="InterPro" id="IPR014555">
    <property type="entry name" value="RecF-like"/>
</dbReference>
<dbReference type="Pfam" id="PF13304">
    <property type="entry name" value="AAA_21"/>
    <property type="match status" value="1"/>
</dbReference>
<dbReference type="KEGG" id="mmob:F6R98_18450"/>
<dbReference type="Gene3D" id="3.40.50.300">
    <property type="entry name" value="P-loop containing nucleotide triphosphate hydrolases"/>
    <property type="match status" value="1"/>
</dbReference>
<dbReference type="RefSeq" id="WP_153250333.1">
    <property type="nucleotide sequence ID" value="NZ_CP044205.1"/>
</dbReference>
<dbReference type="EMBL" id="CP044205">
    <property type="protein sequence ID" value="QFY44368.1"/>
    <property type="molecule type" value="Genomic_DNA"/>
</dbReference>
<evidence type="ECO:0000313" key="3">
    <source>
        <dbReference type="Proteomes" id="UP000325755"/>
    </source>
</evidence>
<organism evidence="2 3">
    <name type="scientific">Candidatus Methylospira mobilis</name>
    <dbReference type="NCBI Taxonomy" id="1808979"/>
    <lineage>
        <taxon>Bacteria</taxon>
        <taxon>Pseudomonadati</taxon>
        <taxon>Pseudomonadota</taxon>
        <taxon>Gammaproteobacteria</taxon>
        <taxon>Methylococcales</taxon>
        <taxon>Methylococcaceae</taxon>
        <taxon>Candidatus Methylospira</taxon>
    </lineage>
</organism>
<evidence type="ECO:0000313" key="2">
    <source>
        <dbReference type="EMBL" id="QFY44368.1"/>
    </source>
</evidence>
<dbReference type="OrthoDB" id="9815944at2"/>
<dbReference type="SUPFAM" id="SSF52540">
    <property type="entry name" value="P-loop containing nucleoside triphosphate hydrolases"/>
    <property type="match status" value="1"/>
</dbReference>
<protein>
    <submittedName>
        <fullName evidence="2">AAA family ATPase</fullName>
    </submittedName>
</protein>
<dbReference type="InterPro" id="IPR003959">
    <property type="entry name" value="ATPase_AAA_core"/>
</dbReference>
<keyword evidence="3" id="KW-1185">Reference proteome</keyword>
<dbReference type="Proteomes" id="UP000325755">
    <property type="component" value="Chromosome"/>
</dbReference>
<dbReference type="PANTHER" id="PTHR40396:SF1">
    <property type="entry name" value="ATPASE AAA-TYPE CORE DOMAIN-CONTAINING PROTEIN"/>
    <property type="match status" value="1"/>
</dbReference>
<dbReference type="PANTHER" id="PTHR40396">
    <property type="entry name" value="ATPASE-LIKE PROTEIN"/>
    <property type="match status" value="1"/>
</dbReference>
<dbReference type="PIRSF" id="PIRSF029347">
    <property type="entry name" value="RecF"/>
    <property type="match status" value="1"/>
</dbReference>
<dbReference type="AlphaFoldDB" id="A0A5Q0BQK6"/>
<dbReference type="GO" id="GO:0016887">
    <property type="term" value="F:ATP hydrolysis activity"/>
    <property type="evidence" value="ECO:0007669"/>
    <property type="project" value="InterPro"/>
</dbReference>
<dbReference type="GO" id="GO:0005524">
    <property type="term" value="F:ATP binding"/>
    <property type="evidence" value="ECO:0007669"/>
    <property type="project" value="InterPro"/>
</dbReference>
<name>A0A5Q0BQK6_9GAMM</name>
<sequence>MAKIEGFRIKNFRALKDVTLGRLWNQQQAEPLTPLTAVIGKNGVGKSTLFDTFGFLADALKLGVEEACDSRGRGGFEKIRTQGEKGPIEFEVYYKEEGNARPITYELAIALDNSRRPYVLRERLRQRRKGQTRGWPFSFLILENGKGVVWKGEQEGRLIEEENGFDLSKLMEAIEQEASEESKETEAIELEDKRKLGIATLGSLKQHPRISAFRRFIEGWYLSYFTPDAARSLPLAGPQKHLNIHGDNIGNVVQFMEREHPKRFQSILNRIADKIPGVNKIDTERTNDGRLLLRFNDRGFHDPFYSQQMSDGTLKVFAYLLLLEDPPPFLCIEEPENGLYHKLLESLVQAFRAHATGRKGGSQVFVTTHQPYLVDALDPDEVWILEKGVDGFSIIRRASDDELVRNLVAEGLPLGGLWYSDYLDAR</sequence>
<proteinExistence type="predicted"/>
<gene>
    <name evidence="2" type="ORF">F6R98_18450</name>
</gene>
<accession>A0A5Q0BQK6</accession>
<dbReference type="InterPro" id="IPR027417">
    <property type="entry name" value="P-loop_NTPase"/>
</dbReference>
<dbReference type="InParanoid" id="A0A5Q0BQK6"/>
<reference evidence="2 3" key="1">
    <citation type="submission" date="2019-09" db="EMBL/GenBank/DDBJ databases">
        <title>Ecophysiology of the spiral-shaped methanotroph Methylospira mobilis as revealed by the complete genome sequence.</title>
        <authorList>
            <person name="Oshkin I.Y."/>
            <person name="Dedysh S.N."/>
            <person name="Miroshnikov K."/>
            <person name="Danilova O.V."/>
            <person name="Hakobyan A."/>
            <person name="Liesack W."/>
        </authorList>
    </citation>
    <scope>NUCLEOTIDE SEQUENCE [LARGE SCALE GENOMIC DNA]</scope>
    <source>
        <strain evidence="2 3">Shm1</strain>
    </source>
</reference>